<dbReference type="PANTHER" id="PTHR39434">
    <property type="match status" value="1"/>
</dbReference>
<accession>A0A951P8Z1</accession>
<dbReference type="EMBL" id="JAHHHV010000032">
    <property type="protein sequence ID" value="MBW4465143.1"/>
    <property type="molecule type" value="Genomic_DNA"/>
</dbReference>
<evidence type="ECO:0000313" key="3">
    <source>
        <dbReference type="Proteomes" id="UP000707356"/>
    </source>
</evidence>
<evidence type="ECO:0000313" key="2">
    <source>
        <dbReference type="EMBL" id="MBW4465143.1"/>
    </source>
</evidence>
<organism evidence="2 3">
    <name type="scientific">Pegethrix bostrychoides GSE-TBD4-15B</name>
    <dbReference type="NCBI Taxonomy" id="2839662"/>
    <lineage>
        <taxon>Bacteria</taxon>
        <taxon>Bacillati</taxon>
        <taxon>Cyanobacteriota</taxon>
        <taxon>Cyanophyceae</taxon>
        <taxon>Oculatellales</taxon>
        <taxon>Oculatellaceae</taxon>
        <taxon>Pegethrix</taxon>
    </lineage>
</organism>
<reference evidence="2" key="1">
    <citation type="submission" date="2021-05" db="EMBL/GenBank/DDBJ databases">
        <authorList>
            <person name="Pietrasiak N."/>
            <person name="Ward R."/>
            <person name="Stajich J.E."/>
            <person name="Kurbessoian T."/>
        </authorList>
    </citation>
    <scope>NUCLEOTIDE SEQUENCE</scope>
    <source>
        <strain evidence="2">GSE-TBD4-15B</strain>
    </source>
</reference>
<dbReference type="SUPFAM" id="SSF54593">
    <property type="entry name" value="Glyoxalase/Bleomycin resistance protein/Dihydroxybiphenyl dioxygenase"/>
    <property type="match status" value="1"/>
</dbReference>
<dbReference type="Pfam" id="PF00903">
    <property type="entry name" value="Glyoxalase"/>
    <property type="match status" value="1"/>
</dbReference>
<sequence>MKIRPFHVAFPVQDLAETRQFYESVLGCTVGRTADHWIDFNLFGHQITAHLCPETGSLPTNTVDGKQVPVQHWGVILEMADWQELARLLRAQNVEFVIEPYLRFKGEVGEQATMFLLDPSGNALEFKAFQQDESIFAAEI</sequence>
<feature type="domain" description="VOC" evidence="1">
    <location>
        <begin position="4"/>
        <end position="129"/>
    </location>
</feature>
<dbReference type="AlphaFoldDB" id="A0A951P8Z1"/>
<reference evidence="2" key="2">
    <citation type="journal article" date="2022" name="Microbiol. Resour. Announc.">
        <title>Metagenome Sequencing to Explore Phylogenomics of Terrestrial Cyanobacteria.</title>
        <authorList>
            <person name="Ward R.D."/>
            <person name="Stajich J.E."/>
            <person name="Johansen J.R."/>
            <person name="Huntemann M."/>
            <person name="Clum A."/>
            <person name="Foster B."/>
            <person name="Foster B."/>
            <person name="Roux S."/>
            <person name="Palaniappan K."/>
            <person name="Varghese N."/>
            <person name="Mukherjee S."/>
            <person name="Reddy T.B.K."/>
            <person name="Daum C."/>
            <person name="Copeland A."/>
            <person name="Chen I.A."/>
            <person name="Ivanova N.N."/>
            <person name="Kyrpides N.C."/>
            <person name="Shapiro N."/>
            <person name="Eloe-Fadrosh E.A."/>
            <person name="Pietrasiak N."/>
        </authorList>
    </citation>
    <scope>NUCLEOTIDE SEQUENCE</scope>
    <source>
        <strain evidence="2">GSE-TBD4-15B</strain>
    </source>
</reference>
<dbReference type="InterPro" id="IPR037523">
    <property type="entry name" value="VOC_core"/>
</dbReference>
<evidence type="ECO:0000259" key="1">
    <source>
        <dbReference type="PROSITE" id="PS51819"/>
    </source>
</evidence>
<gene>
    <name evidence="2" type="ORF">KME07_06840</name>
</gene>
<dbReference type="InterPro" id="IPR004360">
    <property type="entry name" value="Glyas_Fos-R_dOase_dom"/>
</dbReference>
<protein>
    <submittedName>
        <fullName evidence="2">VOC family protein</fullName>
    </submittedName>
</protein>
<dbReference type="Gene3D" id="3.10.180.10">
    <property type="entry name" value="2,3-Dihydroxybiphenyl 1,2-Dioxygenase, domain 1"/>
    <property type="match status" value="1"/>
</dbReference>
<dbReference type="PANTHER" id="PTHR39434:SF1">
    <property type="entry name" value="VOC DOMAIN-CONTAINING PROTEIN"/>
    <property type="match status" value="1"/>
</dbReference>
<dbReference type="CDD" id="cd08357">
    <property type="entry name" value="VOC_like"/>
    <property type="match status" value="1"/>
</dbReference>
<dbReference type="PROSITE" id="PS51819">
    <property type="entry name" value="VOC"/>
    <property type="match status" value="1"/>
</dbReference>
<name>A0A951P8Z1_9CYAN</name>
<dbReference type="Proteomes" id="UP000707356">
    <property type="component" value="Unassembled WGS sequence"/>
</dbReference>
<proteinExistence type="predicted"/>
<dbReference type="InterPro" id="IPR029068">
    <property type="entry name" value="Glyas_Bleomycin-R_OHBP_Dase"/>
</dbReference>
<comment type="caution">
    <text evidence="2">The sequence shown here is derived from an EMBL/GenBank/DDBJ whole genome shotgun (WGS) entry which is preliminary data.</text>
</comment>